<dbReference type="SUPFAM" id="SSF103473">
    <property type="entry name" value="MFS general substrate transporter"/>
    <property type="match status" value="1"/>
</dbReference>
<keyword evidence="9" id="KW-1185">Reference proteome</keyword>
<keyword evidence="5 6" id="KW-0472">Membrane</keyword>
<evidence type="ECO:0000256" key="3">
    <source>
        <dbReference type="ARBA" id="ARBA00022692"/>
    </source>
</evidence>
<dbReference type="HOGENOM" id="CLU_000960_25_3_1"/>
<sequence length="626" mass="66747">MPLQSMYNSSLTARPQLDVQASLIARLFLCLGVRRLDLRATVTVPLTLKPGSSYEEKSIGDLRNVRTTSGVPRNPHYYELEGLRTEGDGQDHTAYNIGSSGFIMTLLGCSCGLAGAIIVPLLYLTLGTTIAYDLNATTSTLWMFTSMIIAEGALAPFVGPLADLFGRKPIFIAGVVVSVTGAILCAATPNAAGFIAGQVLLGMGAIIQELLAIAIAVEIVPTAKRSLYSALILCALIPWSPSTLYANWIATSSWRWIGLVIALWNLLTVGIIAFFYHPPPRVNSLGLTRREMIGRIDLVGGFLLTTGLLLFLVGLNWAGGQGYPWNSAHVLTFLVIGGSMILGFGAYEFFVAPYPLFPRRMVHAPRPFFCMLYVIFAGGINFIPLTAFWPIESIAVFQTDRYQTGINTLPIGMGISIGAIVSALLLSFVKGYIAYLMAFFCVMQTVGSACMVLINPDDVRTAFGPLMLALIGVGGVIVPNQVIITVITPDDLIASVTALTVGLRCQAQVIGLAIFFNRFTHAVTQRAATTLVPAALQIGVFDVAKIEAMVRGLTAMTVEEYAAVLPELSAGAGNVRLVVAAAQACFGGAFRVVYLVTIAFGVTACVASLGIGDLGRYLDDHVAVVL</sequence>
<feature type="transmembrane region" description="Helical" evidence="6">
    <location>
        <begin position="195"/>
        <end position="220"/>
    </location>
</feature>
<reference evidence="8 9" key="1">
    <citation type="journal article" date="2012" name="BMC Genomics">
        <title>Sequencing the genome of Marssonina brunnea reveals fungus-poplar co-evolution.</title>
        <authorList>
            <person name="Zhu S."/>
            <person name="Cao Y.-Z."/>
            <person name="Jiang C."/>
            <person name="Tan B.-Y."/>
            <person name="Wang Z."/>
            <person name="Feng S."/>
            <person name="Zhang L."/>
            <person name="Su X.-H."/>
            <person name="Brejova B."/>
            <person name="Vinar T."/>
            <person name="Xu M."/>
            <person name="Wang M.-X."/>
            <person name="Zhang S.-G."/>
            <person name="Huang M.-R."/>
            <person name="Wu R."/>
            <person name="Zhou Y."/>
        </authorList>
    </citation>
    <scope>NUCLEOTIDE SEQUENCE [LARGE SCALE GENOMIC DNA]</scope>
    <source>
        <strain evidence="8 9">MB_m1</strain>
    </source>
</reference>
<dbReference type="InterPro" id="IPR010573">
    <property type="entry name" value="MFS_Str1/Tri12-like"/>
</dbReference>
<dbReference type="OMA" id="FWVLEAV"/>
<dbReference type="PROSITE" id="PS50850">
    <property type="entry name" value="MFS"/>
    <property type="match status" value="1"/>
</dbReference>
<evidence type="ECO:0000256" key="6">
    <source>
        <dbReference type="SAM" id="Phobius"/>
    </source>
</evidence>
<dbReference type="InParanoid" id="K1WW42"/>
<evidence type="ECO:0000256" key="2">
    <source>
        <dbReference type="ARBA" id="ARBA00022448"/>
    </source>
</evidence>
<feature type="domain" description="Major facilitator superfamily (MFS) profile" evidence="7">
    <location>
        <begin position="96"/>
        <end position="545"/>
    </location>
</feature>
<feature type="transmembrane region" description="Helical" evidence="6">
    <location>
        <begin position="433"/>
        <end position="454"/>
    </location>
</feature>
<dbReference type="GO" id="GO:0022857">
    <property type="term" value="F:transmembrane transporter activity"/>
    <property type="evidence" value="ECO:0007669"/>
    <property type="project" value="InterPro"/>
</dbReference>
<evidence type="ECO:0000259" key="7">
    <source>
        <dbReference type="PROSITE" id="PS50850"/>
    </source>
</evidence>
<evidence type="ECO:0000313" key="8">
    <source>
        <dbReference type="EMBL" id="EKD12918.1"/>
    </source>
</evidence>
<dbReference type="PANTHER" id="PTHR23501">
    <property type="entry name" value="MAJOR FACILITATOR SUPERFAMILY"/>
    <property type="match status" value="1"/>
</dbReference>
<dbReference type="eggNOG" id="KOG0254">
    <property type="taxonomic scope" value="Eukaryota"/>
</dbReference>
<dbReference type="PANTHER" id="PTHR23501:SF109">
    <property type="entry name" value="MAJOR FACILITATOR SUPERFAMILY (MFS) PROFILE DOMAIN-CONTAINING PROTEIN-RELATED"/>
    <property type="match status" value="1"/>
</dbReference>
<protein>
    <recommendedName>
        <fullName evidence="7">Major facilitator superfamily (MFS) profile domain-containing protein</fullName>
    </recommendedName>
</protein>
<organism evidence="8 9">
    <name type="scientific">Marssonina brunnea f. sp. multigermtubi (strain MB_m1)</name>
    <name type="common">Marssonina leaf spot fungus</name>
    <dbReference type="NCBI Taxonomy" id="1072389"/>
    <lineage>
        <taxon>Eukaryota</taxon>
        <taxon>Fungi</taxon>
        <taxon>Dikarya</taxon>
        <taxon>Ascomycota</taxon>
        <taxon>Pezizomycotina</taxon>
        <taxon>Leotiomycetes</taxon>
        <taxon>Helotiales</taxon>
        <taxon>Drepanopezizaceae</taxon>
        <taxon>Drepanopeziza</taxon>
    </lineage>
</organism>
<comment type="subcellular location">
    <subcellularLocation>
        <location evidence="1">Membrane</location>
        <topology evidence="1">Multi-pass membrane protein</topology>
    </subcellularLocation>
</comment>
<dbReference type="GO" id="GO:0005886">
    <property type="term" value="C:plasma membrane"/>
    <property type="evidence" value="ECO:0007669"/>
    <property type="project" value="TreeGrafter"/>
</dbReference>
<feature type="transmembrane region" description="Helical" evidence="6">
    <location>
        <begin position="330"/>
        <end position="356"/>
    </location>
</feature>
<feature type="transmembrane region" description="Helical" evidence="6">
    <location>
        <begin position="466"/>
        <end position="487"/>
    </location>
</feature>
<feature type="transmembrane region" description="Helical" evidence="6">
    <location>
        <begin position="409"/>
        <end position="426"/>
    </location>
</feature>
<name>K1WW42_MARBU</name>
<dbReference type="GeneID" id="18764807"/>
<feature type="transmembrane region" description="Helical" evidence="6">
    <location>
        <begin position="592"/>
        <end position="611"/>
    </location>
</feature>
<keyword evidence="3 6" id="KW-0812">Transmembrane</keyword>
<dbReference type="EMBL" id="JH921453">
    <property type="protein sequence ID" value="EKD12918.1"/>
    <property type="molecule type" value="Genomic_DNA"/>
</dbReference>
<dbReference type="Proteomes" id="UP000006753">
    <property type="component" value="Unassembled WGS sequence"/>
</dbReference>
<evidence type="ECO:0000256" key="5">
    <source>
        <dbReference type="ARBA" id="ARBA00023136"/>
    </source>
</evidence>
<feature type="transmembrane region" description="Helical" evidence="6">
    <location>
        <begin position="227"/>
        <end position="250"/>
    </location>
</feature>
<feature type="transmembrane region" description="Helical" evidence="6">
    <location>
        <begin position="141"/>
        <end position="158"/>
    </location>
</feature>
<proteinExistence type="predicted"/>
<dbReference type="Gene3D" id="1.20.1250.20">
    <property type="entry name" value="MFS general substrate transporter like domains"/>
    <property type="match status" value="1"/>
</dbReference>
<dbReference type="InterPro" id="IPR036259">
    <property type="entry name" value="MFS_trans_sf"/>
</dbReference>
<evidence type="ECO:0000313" key="9">
    <source>
        <dbReference type="Proteomes" id="UP000006753"/>
    </source>
</evidence>
<feature type="transmembrane region" description="Helical" evidence="6">
    <location>
        <begin position="368"/>
        <end position="389"/>
    </location>
</feature>
<feature type="transmembrane region" description="Helical" evidence="6">
    <location>
        <begin position="298"/>
        <end position="318"/>
    </location>
</feature>
<dbReference type="InterPro" id="IPR005829">
    <property type="entry name" value="Sugar_transporter_CS"/>
</dbReference>
<accession>K1WW42</accession>
<dbReference type="InterPro" id="IPR020846">
    <property type="entry name" value="MFS_dom"/>
</dbReference>
<feature type="transmembrane region" description="Helical" evidence="6">
    <location>
        <begin position="170"/>
        <end position="189"/>
    </location>
</feature>
<evidence type="ECO:0000256" key="1">
    <source>
        <dbReference type="ARBA" id="ARBA00004141"/>
    </source>
</evidence>
<feature type="transmembrane region" description="Helical" evidence="6">
    <location>
        <begin position="102"/>
        <end position="126"/>
    </location>
</feature>
<dbReference type="KEGG" id="mbe:MBM_08872"/>
<dbReference type="Pfam" id="PF06609">
    <property type="entry name" value="TRI12"/>
    <property type="match status" value="1"/>
</dbReference>
<keyword evidence="4 6" id="KW-1133">Transmembrane helix</keyword>
<evidence type="ECO:0000256" key="4">
    <source>
        <dbReference type="ARBA" id="ARBA00022989"/>
    </source>
</evidence>
<dbReference type="PROSITE" id="PS00216">
    <property type="entry name" value="SUGAR_TRANSPORT_1"/>
    <property type="match status" value="1"/>
</dbReference>
<keyword evidence="2" id="KW-0813">Transport</keyword>
<feature type="transmembrane region" description="Helical" evidence="6">
    <location>
        <begin position="256"/>
        <end position="277"/>
    </location>
</feature>
<dbReference type="OrthoDB" id="4139357at2759"/>
<gene>
    <name evidence="8" type="ORF">MBM_08872</name>
</gene>
<dbReference type="AlphaFoldDB" id="K1WW42"/>